<evidence type="ECO:0000313" key="3">
    <source>
        <dbReference type="Proteomes" id="UP001159428"/>
    </source>
</evidence>
<dbReference type="InterPro" id="IPR023298">
    <property type="entry name" value="ATPase_P-typ_TM_dom_sf"/>
</dbReference>
<sequence>MISSTLIEVFGHTVISFTRGVTEQFDSEEPEFTAESLGYDPLESTGPQEWNYRPFDEFIFQVVNSDSERGNTAGCFYPPSRTLAVRVMNACSLEENEDQRDEDEDMAWKRLRPSVLRMFCHPRYPASITTPSSMNGSAVIEVFGHIFVSFTQSVSERFNPEEPEFTAESSGYEPLQSTGLEWNYLPVDELIYQEYSDREVRTLNYQTDVTCKVRVIDACSLDENEEIQNERQEEDGAMAWKRLRLSALRTVGKSMYIRAFISLIASSVIGSLYMLLVYLIYRTELNCLFNSKNTIPVKVQWITSISGIISCFSLYMWFFVSMFFLLRPYQLKGLKGRLFLVSFLFYLLDALYRVTLQVLDRASLNKPFSLQSVPLRVLFISSIFCQVYLVSAHFSERRTGRQRATFFLQLILPTCFSMIISTISFQIIYPAYEGQTKHNKLLIAIFSPLIGVLLKVICRISIQRLWNITFPGFSYVLLAPVYFGCAIVFRVLQAELNSLQSMSVLGIIHGVAEVLERSVMVVIDHFGHLIWKRRSAPLGSFRTPRRERLMADTAIMCMLYESTAIVSLNSVFYLHQFIYVSEQPFAKLFQSFSVQTSILLVIEWVFTCVSLAIETYYQNIAVMAVWRKRWKRHTLVAIVNAVFASIWSSGYFTVVMHGRLIDNTQPWKMPFA</sequence>
<organism evidence="2 3">
    <name type="scientific">Pocillopora meandrina</name>
    <dbReference type="NCBI Taxonomy" id="46732"/>
    <lineage>
        <taxon>Eukaryota</taxon>
        <taxon>Metazoa</taxon>
        <taxon>Cnidaria</taxon>
        <taxon>Anthozoa</taxon>
        <taxon>Hexacorallia</taxon>
        <taxon>Scleractinia</taxon>
        <taxon>Astrocoeniina</taxon>
        <taxon>Pocilloporidae</taxon>
        <taxon>Pocillopora</taxon>
    </lineage>
</organism>
<feature type="transmembrane region" description="Helical" evidence="1">
    <location>
        <begin position="470"/>
        <end position="492"/>
    </location>
</feature>
<dbReference type="SUPFAM" id="SSF81665">
    <property type="entry name" value="Calcium ATPase, transmembrane domain M"/>
    <property type="match status" value="1"/>
</dbReference>
<comment type="caution">
    <text evidence="2">The sequence shown here is derived from an EMBL/GenBank/DDBJ whole genome shotgun (WGS) entry which is preliminary data.</text>
</comment>
<reference evidence="2 3" key="1">
    <citation type="submission" date="2022-05" db="EMBL/GenBank/DDBJ databases">
        <authorList>
            <consortium name="Genoscope - CEA"/>
            <person name="William W."/>
        </authorList>
    </citation>
    <scope>NUCLEOTIDE SEQUENCE [LARGE SCALE GENOMIC DNA]</scope>
</reference>
<keyword evidence="3" id="KW-1185">Reference proteome</keyword>
<keyword evidence="1" id="KW-0472">Membrane</keyword>
<dbReference type="AlphaFoldDB" id="A0AAU9VR25"/>
<keyword evidence="1" id="KW-0812">Transmembrane</keyword>
<proteinExistence type="predicted"/>
<dbReference type="Proteomes" id="UP001159428">
    <property type="component" value="Unassembled WGS sequence"/>
</dbReference>
<feature type="transmembrane region" description="Helical" evidence="1">
    <location>
        <begin position="375"/>
        <end position="394"/>
    </location>
</feature>
<feature type="transmembrane region" description="Helical" evidence="1">
    <location>
        <begin position="592"/>
        <end position="613"/>
    </location>
</feature>
<feature type="transmembrane region" description="Helical" evidence="1">
    <location>
        <begin position="338"/>
        <end position="355"/>
    </location>
</feature>
<feature type="transmembrane region" description="Helical" evidence="1">
    <location>
        <begin position="301"/>
        <end position="326"/>
    </location>
</feature>
<feature type="transmembrane region" description="Helical" evidence="1">
    <location>
        <begin position="406"/>
        <end position="429"/>
    </location>
</feature>
<evidence type="ECO:0000313" key="2">
    <source>
        <dbReference type="EMBL" id="CAH3033754.1"/>
    </source>
</evidence>
<keyword evidence="1" id="KW-1133">Transmembrane helix</keyword>
<dbReference type="EMBL" id="CALNXJ010000002">
    <property type="protein sequence ID" value="CAH3033754.1"/>
    <property type="molecule type" value="Genomic_DNA"/>
</dbReference>
<evidence type="ECO:0000256" key="1">
    <source>
        <dbReference type="SAM" id="Phobius"/>
    </source>
</evidence>
<evidence type="ECO:0008006" key="4">
    <source>
        <dbReference type="Google" id="ProtNLM"/>
    </source>
</evidence>
<accession>A0AAU9VR25</accession>
<feature type="transmembrane region" description="Helical" evidence="1">
    <location>
        <begin position="441"/>
        <end position="458"/>
    </location>
</feature>
<feature type="transmembrane region" description="Helical" evidence="1">
    <location>
        <begin position="634"/>
        <end position="654"/>
    </location>
</feature>
<protein>
    <recommendedName>
        <fullName evidence="4">Transmembrane protein</fullName>
    </recommendedName>
</protein>
<name>A0AAU9VR25_9CNID</name>
<gene>
    <name evidence="2" type="ORF">PMEA_00010279</name>
</gene>
<feature type="transmembrane region" description="Helical" evidence="1">
    <location>
        <begin position="259"/>
        <end position="281"/>
    </location>
</feature>